<evidence type="ECO:0000313" key="2">
    <source>
        <dbReference type="Proteomes" id="UP000825051"/>
    </source>
</evidence>
<proteinExistence type="predicted"/>
<dbReference type="SUPFAM" id="SSF52833">
    <property type="entry name" value="Thioredoxin-like"/>
    <property type="match status" value="1"/>
</dbReference>
<keyword evidence="2" id="KW-1185">Reference proteome</keyword>
<dbReference type="InterPro" id="IPR010296">
    <property type="entry name" value="DUF899_thioredox"/>
</dbReference>
<gene>
    <name evidence="1" type="ORF">K0B96_02325</name>
</gene>
<dbReference type="EMBL" id="CP080507">
    <property type="protein sequence ID" value="QYM79473.1"/>
    <property type="molecule type" value="Genomic_DNA"/>
</dbReference>
<name>A0A8F9TXC1_9BACT</name>
<dbReference type="AlphaFoldDB" id="A0A8F9TXC1"/>
<reference evidence="1" key="1">
    <citation type="submission" date="2021-08" db="EMBL/GenBank/DDBJ databases">
        <title>Genome of a novel bacterium of the phylum Verrucomicrobia, Oleiharenicola sp. KSB-15.</title>
        <authorList>
            <person name="Chung J.-H."/>
            <person name="Ahn J.-H."/>
            <person name="Yoon Y."/>
            <person name="Kim D.-Y."/>
            <person name="An S.-H."/>
            <person name="Park I."/>
            <person name="Yeon J."/>
        </authorList>
    </citation>
    <scope>NUCLEOTIDE SEQUENCE</scope>
    <source>
        <strain evidence="1">KSB-15</strain>
    </source>
</reference>
<evidence type="ECO:0000313" key="1">
    <source>
        <dbReference type="EMBL" id="QYM79473.1"/>
    </source>
</evidence>
<sequence>MHTPALATPAHWLAARRELLAREKEFTRARDDLSRARRALPWVQLTKSYTFDAPSGRVSLADLFAGRSQLIVQHFMFGPGWEEGCPNCSFMLDHFAPTVAHLAARDVAFAAVSRAPMAEILPFQQRLGWPVNWVSSAGSDFNFDFHVSFRPDEMATGAVDYNYTRRPFPHSEAPGISVFARDDAGALYHTYSTYGRGVEVIMGTYALLDLVPKGRDEDALEYASAWIRYHDRYEHASSAT</sequence>
<dbReference type="Pfam" id="PF05988">
    <property type="entry name" value="DUF899"/>
    <property type="match status" value="1"/>
</dbReference>
<accession>A0A8F9TXC1</accession>
<dbReference type="Proteomes" id="UP000825051">
    <property type="component" value="Chromosome"/>
</dbReference>
<dbReference type="KEGG" id="ole:K0B96_02325"/>
<protein>
    <submittedName>
        <fullName evidence="1">DUF899 domain-containing protein</fullName>
    </submittedName>
</protein>
<dbReference type="InterPro" id="IPR036249">
    <property type="entry name" value="Thioredoxin-like_sf"/>
</dbReference>
<organism evidence="1 2">
    <name type="scientific">Horticoccus luteus</name>
    <dbReference type="NCBI Taxonomy" id="2862869"/>
    <lineage>
        <taxon>Bacteria</taxon>
        <taxon>Pseudomonadati</taxon>
        <taxon>Verrucomicrobiota</taxon>
        <taxon>Opitutia</taxon>
        <taxon>Opitutales</taxon>
        <taxon>Opitutaceae</taxon>
        <taxon>Horticoccus</taxon>
    </lineage>
</organism>
<dbReference type="RefSeq" id="WP_220163398.1">
    <property type="nucleotide sequence ID" value="NZ_CP080507.1"/>
</dbReference>